<accession>A0ABN3DG24</accession>
<dbReference type="Proteomes" id="UP001501474">
    <property type="component" value="Unassembled WGS sequence"/>
</dbReference>
<protein>
    <recommendedName>
        <fullName evidence="1">Trypsin-co-occurring domain-containing protein</fullName>
    </recommendedName>
</protein>
<proteinExistence type="predicted"/>
<dbReference type="EMBL" id="BAAART010000055">
    <property type="protein sequence ID" value="GAA2230111.1"/>
    <property type="molecule type" value="Genomic_DNA"/>
</dbReference>
<name>A0ABN3DG24_9ACTN</name>
<evidence type="ECO:0000313" key="2">
    <source>
        <dbReference type="EMBL" id="GAA2230111.1"/>
    </source>
</evidence>
<reference evidence="2 3" key="1">
    <citation type="journal article" date="2019" name="Int. J. Syst. Evol. Microbiol.">
        <title>The Global Catalogue of Microorganisms (GCM) 10K type strain sequencing project: providing services to taxonomists for standard genome sequencing and annotation.</title>
        <authorList>
            <consortium name="The Broad Institute Genomics Platform"/>
            <consortium name="The Broad Institute Genome Sequencing Center for Infectious Disease"/>
            <person name="Wu L."/>
            <person name="Ma J."/>
        </authorList>
    </citation>
    <scope>NUCLEOTIDE SEQUENCE [LARGE SCALE GENOMIC DNA]</scope>
    <source>
        <strain evidence="2 3">JCM 3053</strain>
    </source>
</reference>
<dbReference type="NCBIfam" id="NF041216">
    <property type="entry name" value="CU044_2847_fam"/>
    <property type="match status" value="1"/>
</dbReference>
<gene>
    <name evidence="2" type="ORF">GCM10010104_24130</name>
</gene>
<dbReference type="InterPro" id="IPR045794">
    <property type="entry name" value="Trypco1"/>
</dbReference>
<dbReference type="Pfam" id="PF19493">
    <property type="entry name" value="Trypco1"/>
    <property type="match status" value="1"/>
</dbReference>
<evidence type="ECO:0000313" key="3">
    <source>
        <dbReference type="Proteomes" id="UP001501474"/>
    </source>
</evidence>
<sequence length="143" mass="14954">MVMEARSGQSHGVGTRAAVFPEPCGRCKICRETGVPIPQAPTTRRVQLVKSGDATFYVEVVETGGPKVVGIGKAMSLKGVRDTVEAVAREMADVWDNVKPDSASVEFGLAITAKGGLLTGLIVDADGSANLKVTLNWKKADAA</sequence>
<feature type="domain" description="Trypsin-co-occurring" evidence="1">
    <location>
        <begin position="54"/>
        <end position="139"/>
    </location>
</feature>
<organism evidence="2 3">
    <name type="scientific">Streptomyces indiaensis</name>
    <dbReference type="NCBI Taxonomy" id="284033"/>
    <lineage>
        <taxon>Bacteria</taxon>
        <taxon>Bacillati</taxon>
        <taxon>Actinomycetota</taxon>
        <taxon>Actinomycetes</taxon>
        <taxon>Kitasatosporales</taxon>
        <taxon>Streptomycetaceae</taxon>
        <taxon>Streptomyces</taxon>
    </lineage>
</organism>
<evidence type="ECO:0000259" key="1">
    <source>
        <dbReference type="Pfam" id="PF19493"/>
    </source>
</evidence>
<comment type="caution">
    <text evidence="2">The sequence shown here is derived from an EMBL/GenBank/DDBJ whole genome shotgun (WGS) entry which is preliminary data.</text>
</comment>
<keyword evidence="3" id="KW-1185">Reference proteome</keyword>